<organism evidence="6 7">
    <name type="scientific">Stylonychia lemnae</name>
    <name type="common">Ciliate</name>
    <dbReference type="NCBI Taxonomy" id="5949"/>
    <lineage>
        <taxon>Eukaryota</taxon>
        <taxon>Sar</taxon>
        <taxon>Alveolata</taxon>
        <taxon>Ciliophora</taxon>
        <taxon>Intramacronucleata</taxon>
        <taxon>Spirotrichea</taxon>
        <taxon>Stichotrichia</taxon>
        <taxon>Sporadotrichida</taxon>
        <taxon>Oxytrichidae</taxon>
        <taxon>Stylonychinae</taxon>
        <taxon>Stylonychia</taxon>
    </lineage>
</organism>
<gene>
    <name evidence="6" type="primary">Contig4454.g4751</name>
    <name evidence="6" type="ORF">STYLEM_1385</name>
</gene>
<evidence type="ECO:0000256" key="4">
    <source>
        <dbReference type="ARBA" id="ARBA00023136"/>
    </source>
</evidence>
<dbReference type="EMBL" id="CCKQ01001329">
    <property type="protein sequence ID" value="CDW72425.1"/>
    <property type="molecule type" value="Genomic_DNA"/>
</dbReference>
<sequence length="300" mass="33196">MHYLGNKYRQNTIAKIVLVGTSDTIVAAQYKGKVLTATIFLGIYLLAVSAFTYLVMRKTTKKWVTITYTVLLFICLGIFGGIAYVGPTVRDETAQEFYTQCKPENITSDLKKIDALYVTANSQLCTVACPCDADSKDWKNYQSSALVLQNLLPTQSKEVVTQQIAQKTLSNVLMITDDKGADKYPECKAVDVTLKAFMAANFNNSAYTLQQGLDLLDAVEDDFECASMCSTSRYFAFSKVGHGPPSQNCTSGINKVMNKAASITFWSGLIFGIITFVGIVLSFLLIFRKKHDNEEPLLNH</sequence>
<dbReference type="InterPro" id="IPR018499">
    <property type="entry name" value="Tetraspanin/Peripherin"/>
</dbReference>
<protein>
    <submittedName>
        <fullName evidence="6">Tetraspanin family protein</fullName>
    </submittedName>
</protein>
<proteinExistence type="predicted"/>
<evidence type="ECO:0000313" key="6">
    <source>
        <dbReference type="EMBL" id="CDW72425.1"/>
    </source>
</evidence>
<dbReference type="AlphaFoldDB" id="A0A077ZSY8"/>
<keyword evidence="3 5" id="KW-1133">Transmembrane helix</keyword>
<keyword evidence="2 5" id="KW-0812">Transmembrane</keyword>
<feature type="transmembrane region" description="Helical" evidence="5">
    <location>
        <begin position="36"/>
        <end position="56"/>
    </location>
</feature>
<dbReference type="OrthoDB" id="10542575at2759"/>
<feature type="transmembrane region" description="Helical" evidence="5">
    <location>
        <begin position="63"/>
        <end position="85"/>
    </location>
</feature>
<accession>A0A077ZSY8</accession>
<comment type="subcellular location">
    <subcellularLocation>
        <location evidence="1">Membrane</location>
        <topology evidence="1">Multi-pass membrane protein</topology>
    </subcellularLocation>
</comment>
<dbReference type="InParanoid" id="A0A077ZSY8"/>
<reference evidence="6 7" key="1">
    <citation type="submission" date="2014-06" db="EMBL/GenBank/DDBJ databases">
        <authorList>
            <person name="Swart Estienne"/>
        </authorList>
    </citation>
    <scope>NUCLEOTIDE SEQUENCE [LARGE SCALE GENOMIC DNA]</scope>
    <source>
        <strain evidence="6 7">130c</strain>
    </source>
</reference>
<dbReference type="Pfam" id="PF00335">
    <property type="entry name" value="Tetraspanin"/>
    <property type="match status" value="1"/>
</dbReference>
<evidence type="ECO:0000256" key="1">
    <source>
        <dbReference type="ARBA" id="ARBA00004141"/>
    </source>
</evidence>
<keyword evidence="4 5" id="KW-0472">Membrane</keyword>
<dbReference type="GO" id="GO:0016020">
    <property type="term" value="C:membrane"/>
    <property type="evidence" value="ECO:0007669"/>
    <property type="project" value="UniProtKB-SubCell"/>
</dbReference>
<name>A0A077ZSY8_STYLE</name>
<evidence type="ECO:0000256" key="2">
    <source>
        <dbReference type="ARBA" id="ARBA00022692"/>
    </source>
</evidence>
<evidence type="ECO:0000256" key="3">
    <source>
        <dbReference type="ARBA" id="ARBA00022989"/>
    </source>
</evidence>
<evidence type="ECO:0000313" key="7">
    <source>
        <dbReference type="Proteomes" id="UP000039865"/>
    </source>
</evidence>
<dbReference type="Proteomes" id="UP000039865">
    <property type="component" value="Unassembled WGS sequence"/>
</dbReference>
<evidence type="ECO:0000256" key="5">
    <source>
        <dbReference type="SAM" id="Phobius"/>
    </source>
</evidence>
<keyword evidence="7" id="KW-1185">Reference proteome</keyword>
<feature type="transmembrane region" description="Helical" evidence="5">
    <location>
        <begin position="265"/>
        <end position="287"/>
    </location>
</feature>